<comment type="cofactor">
    <cofactor evidence="1">
        <name>Mg(2+)</name>
        <dbReference type="ChEBI" id="CHEBI:18420"/>
    </cofactor>
</comment>
<proteinExistence type="predicted"/>
<dbReference type="PROSITE" id="PS51462">
    <property type="entry name" value="NUDIX"/>
    <property type="match status" value="1"/>
</dbReference>
<dbReference type="CDD" id="cd18880">
    <property type="entry name" value="NUDIX_ADPRase"/>
    <property type="match status" value="1"/>
</dbReference>
<feature type="domain" description="Nudix hydrolase" evidence="3">
    <location>
        <begin position="2"/>
        <end position="140"/>
    </location>
</feature>
<evidence type="ECO:0000256" key="2">
    <source>
        <dbReference type="ARBA" id="ARBA00022801"/>
    </source>
</evidence>
<organism evidence="4 5">
    <name type="scientific">Thalassobacillus hwangdonensis</name>
    <dbReference type="NCBI Taxonomy" id="546108"/>
    <lineage>
        <taxon>Bacteria</taxon>
        <taxon>Bacillati</taxon>
        <taxon>Bacillota</taxon>
        <taxon>Bacilli</taxon>
        <taxon>Bacillales</taxon>
        <taxon>Bacillaceae</taxon>
        <taxon>Thalassobacillus</taxon>
    </lineage>
</organism>
<dbReference type="RefSeq" id="WP_386059119.1">
    <property type="nucleotide sequence ID" value="NZ_JBHTKL010000005.1"/>
</dbReference>
<dbReference type="PANTHER" id="PTHR43046:SF14">
    <property type="entry name" value="MUTT_NUDIX FAMILY PROTEIN"/>
    <property type="match status" value="1"/>
</dbReference>
<name>A0ABW3L2B4_9BACI</name>
<dbReference type="Gene3D" id="3.90.79.10">
    <property type="entry name" value="Nucleoside Triphosphate Pyrophosphohydrolase"/>
    <property type="match status" value="1"/>
</dbReference>
<dbReference type="InterPro" id="IPR015797">
    <property type="entry name" value="NUDIX_hydrolase-like_dom_sf"/>
</dbReference>
<accession>A0ABW3L2B4</accession>
<reference evidence="5" key="1">
    <citation type="journal article" date="2019" name="Int. J. Syst. Evol. Microbiol.">
        <title>The Global Catalogue of Microorganisms (GCM) 10K type strain sequencing project: providing services to taxonomists for standard genome sequencing and annotation.</title>
        <authorList>
            <consortium name="The Broad Institute Genomics Platform"/>
            <consortium name="The Broad Institute Genome Sequencing Center for Infectious Disease"/>
            <person name="Wu L."/>
            <person name="Ma J."/>
        </authorList>
    </citation>
    <scope>NUCLEOTIDE SEQUENCE [LARGE SCALE GENOMIC DNA]</scope>
    <source>
        <strain evidence="5">CCUG 56607</strain>
    </source>
</reference>
<comment type="caution">
    <text evidence="4">The sequence shown here is derived from an EMBL/GenBank/DDBJ whole genome shotgun (WGS) entry which is preliminary data.</text>
</comment>
<sequence length="154" mass="17669">MPIRNSVKAIITEGDSVLLTKNMDKEGAFYLFPGGGQEHEETMHDALRRECMEEAGIPVQVNELLYVREYIGKDHEHADFDSGVHQIEYYFLCEQNPEMLKSEPTNPDDHQIGIEWVSIADLHHYRIYPNAMVSSLVDYFIKNQPGPVYLGNIN</sequence>
<dbReference type="PANTHER" id="PTHR43046">
    <property type="entry name" value="GDP-MANNOSE MANNOSYL HYDROLASE"/>
    <property type="match status" value="1"/>
</dbReference>
<evidence type="ECO:0000259" key="3">
    <source>
        <dbReference type="PROSITE" id="PS51462"/>
    </source>
</evidence>
<keyword evidence="2" id="KW-0378">Hydrolase</keyword>
<dbReference type="Proteomes" id="UP001596990">
    <property type="component" value="Unassembled WGS sequence"/>
</dbReference>
<dbReference type="Pfam" id="PF00293">
    <property type="entry name" value="NUDIX"/>
    <property type="match status" value="1"/>
</dbReference>
<evidence type="ECO:0000313" key="5">
    <source>
        <dbReference type="Proteomes" id="UP001596990"/>
    </source>
</evidence>
<evidence type="ECO:0000256" key="1">
    <source>
        <dbReference type="ARBA" id="ARBA00001946"/>
    </source>
</evidence>
<dbReference type="SUPFAM" id="SSF55811">
    <property type="entry name" value="Nudix"/>
    <property type="match status" value="1"/>
</dbReference>
<gene>
    <name evidence="4" type="ORF">ACFQ2J_09275</name>
</gene>
<protein>
    <submittedName>
        <fullName evidence="4">NUDIX domain-containing protein</fullName>
    </submittedName>
</protein>
<keyword evidence="5" id="KW-1185">Reference proteome</keyword>
<evidence type="ECO:0000313" key="4">
    <source>
        <dbReference type="EMBL" id="MFD1019360.1"/>
    </source>
</evidence>
<dbReference type="EMBL" id="JBHTKL010000005">
    <property type="protein sequence ID" value="MFD1019360.1"/>
    <property type="molecule type" value="Genomic_DNA"/>
</dbReference>
<dbReference type="InterPro" id="IPR000086">
    <property type="entry name" value="NUDIX_hydrolase_dom"/>
</dbReference>